<dbReference type="EC" id="3.4.16.-" evidence="7"/>
<dbReference type="InterPro" id="IPR018202">
    <property type="entry name" value="Ser_caboxypep_ser_AS"/>
</dbReference>
<dbReference type="PANTHER" id="PTHR11802">
    <property type="entry name" value="SERINE PROTEASE FAMILY S10 SERINE CARBOXYPEPTIDASE"/>
    <property type="match status" value="1"/>
</dbReference>
<dbReference type="PROSITE" id="PS00131">
    <property type="entry name" value="CARBOXYPEPT_SER_SER"/>
    <property type="match status" value="1"/>
</dbReference>
<evidence type="ECO:0000256" key="2">
    <source>
        <dbReference type="ARBA" id="ARBA00022645"/>
    </source>
</evidence>
<evidence type="ECO:0000313" key="8">
    <source>
        <dbReference type="EMBL" id="CAH3155632.1"/>
    </source>
</evidence>
<evidence type="ECO:0000313" key="9">
    <source>
        <dbReference type="Proteomes" id="UP001159427"/>
    </source>
</evidence>
<evidence type="ECO:0000256" key="5">
    <source>
        <dbReference type="ARBA" id="ARBA00022801"/>
    </source>
</evidence>
<evidence type="ECO:0000256" key="7">
    <source>
        <dbReference type="RuleBase" id="RU361156"/>
    </source>
</evidence>
<dbReference type="SUPFAM" id="SSF53474">
    <property type="entry name" value="alpha/beta-Hydrolases"/>
    <property type="match status" value="1"/>
</dbReference>
<comment type="similarity">
    <text evidence="1 7">Belongs to the peptidase S10 family.</text>
</comment>
<keyword evidence="5 7" id="KW-0378">Hydrolase</keyword>
<gene>
    <name evidence="8" type="ORF">PEVE_00001905</name>
</gene>
<sequence length="452" mass="50242">MAAGAVTSFTFSICFEILLITSVKSSYPPIKNETWGYVEVRNGAFIFWWLYGAEVENPMARQDKPLVMWLQGGPGSSSTGFGNFEEIGPLDVNLKPRNTTWVKEANVLFVDNPVGCGYSYVLDQKALTTNISEITSDLMTFFKSFLRKLPVFGSMPLYVAGESYGGKMASAFAAALHEAIVKEEIQCQLAGVALGDSLISFPDTVLSYGPYLFSLSLLDNKDFHQVQQIAAETAMAVYEGEYDKAMHLSGLQNYLITKFTDNVDVYNVLHHNVPDDAAMLTSKYKKSSRLLSYKVLAEYVAKTKSDTLYQLMNGPIRKKLGIIPDDVTWSGQSDMVFSSQEDDIPSSVLKDVSKLIQVGAKVVVYQGQLDMICGTLGAESWIKKLKWDGLSEFLNSSRIPLYAPSKLAKKQTGAFLKAHENFYLYYILDAGHMVPIDAPEMALEMLKKILYQ</sequence>
<reference evidence="8 9" key="1">
    <citation type="submission" date="2022-05" db="EMBL/GenBank/DDBJ databases">
        <authorList>
            <consortium name="Genoscope - CEA"/>
            <person name="William W."/>
        </authorList>
    </citation>
    <scope>NUCLEOTIDE SEQUENCE [LARGE SCALE GENOMIC DNA]</scope>
</reference>
<feature type="chain" id="PRO_5044974138" description="Carboxypeptidase" evidence="7">
    <location>
        <begin position="26"/>
        <end position="452"/>
    </location>
</feature>
<dbReference type="EMBL" id="CALNXI010001103">
    <property type="protein sequence ID" value="CAH3155632.1"/>
    <property type="molecule type" value="Genomic_DNA"/>
</dbReference>
<keyword evidence="6" id="KW-0325">Glycoprotein</keyword>
<accession>A0ABN8Q296</accession>
<proteinExistence type="inferred from homology"/>
<dbReference type="Gene3D" id="3.40.50.1820">
    <property type="entry name" value="alpha/beta hydrolase"/>
    <property type="match status" value="1"/>
</dbReference>
<evidence type="ECO:0000256" key="1">
    <source>
        <dbReference type="ARBA" id="ARBA00009431"/>
    </source>
</evidence>
<keyword evidence="9" id="KW-1185">Reference proteome</keyword>
<comment type="caution">
    <text evidence="8">The sequence shown here is derived from an EMBL/GenBank/DDBJ whole genome shotgun (WGS) entry which is preliminary data.</text>
</comment>
<keyword evidence="4 7" id="KW-0732">Signal</keyword>
<keyword evidence="2 7" id="KW-0121">Carboxypeptidase</keyword>
<evidence type="ECO:0000256" key="4">
    <source>
        <dbReference type="ARBA" id="ARBA00022729"/>
    </source>
</evidence>
<dbReference type="Proteomes" id="UP001159427">
    <property type="component" value="Unassembled WGS sequence"/>
</dbReference>
<dbReference type="PANTHER" id="PTHR11802:SF3">
    <property type="entry name" value="RETINOID-INDUCIBLE SERINE CARBOXYPEPTIDASE"/>
    <property type="match status" value="1"/>
</dbReference>
<dbReference type="InterPro" id="IPR029058">
    <property type="entry name" value="AB_hydrolase_fold"/>
</dbReference>
<evidence type="ECO:0000256" key="6">
    <source>
        <dbReference type="ARBA" id="ARBA00023180"/>
    </source>
</evidence>
<evidence type="ECO:0000256" key="3">
    <source>
        <dbReference type="ARBA" id="ARBA00022670"/>
    </source>
</evidence>
<name>A0ABN8Q296_9CNID</name>
<dbReference type="PRINTS" id="PR00724">
    <property type="entry name" value="CRBOXYPTASEC"/>
</dbReference>
<organism evidence="8 9">
    <name type="scientific">Porites evermanni</name>
    <dbReference type="NCBI Taxonomy" id="104178"/>
    <lineage>
        <taxon>Eukaryota</taxon>
        <taxon>Metazoa</taxon>
        <taxon>Cnidaria</taxon>
        <taxon>Anthozoa</taxon>
        <taxon>Hexacorallia</taxon>
        <taxon>Scleractinia</taxon>
        <taxon>Fungiina</taxon>
        <taxon>Poritidae</taxon>
        <taxon>Porites</taxon>
    </lineage>
</organism>
<dbReference type="Pfam" id="PF00450">
    <property type="entry name" value="Peptidase_S10"/>
    <property type="match status" value="1"/>
</dbReference>
<dbReference type="InterPro" id="IPR001563">
    <property type="entry name" value="Peptidase_S10"/>
</dbReference>
<keyword evidence="3 7" id="KW-0645">Protease</keyword>
<protein>
    <recommendedName>
        <fullName evidence="7">Carboxypeptidase</fullName>
        <ecNumber evidence="7">3.4.16.-</ecNumber>
    </recommendedName>
</protein>
<feature type="signal peptide" evidence="7">
    <location>
        <begin position="1"/>
        <end position="25"/>
    </location>
</feature>